<evidence type="ECO:0000313" key="2">
    <source>
        <dbReference type="EMBL" id="MCF2653097.1"/>
    </source>
</evidence>
<comment type="caution">
    <text evidence="2">The sequence shown here is derived from an EMBL/GenBank/DDBJ whole genome shotgun (WGS) entry which is preliminary data.</text>
</comment>
<gene>
    <name evidence="2" type="ORF">JQM67_10845</name>
</gene>
<proteinExistence type="predicted"/>
<reference evidence="2 3" key="1">
    <citation type="submission" date="2020-12" db="EMBL/GenBank/DDBJ databases">
        <title>Whole genome sequences of gut porcine anaerobes.</title>
        <authorList>
            <person name="Kubasova T."/>
            <person name="Jahodarova E."/>
            <person name="Rychlik I."/>
        </authorList>
    </citation>
    <scope>NUCLEOTIDE SEQUENCE [LARGE SCALE GENOMIC DNA]</scope>
    <source>
        <strain evidence="2 3">An867</strain>
    </source>
</reference>
<evidence type="ECO:0000313" key="3">
    <source>
        <dbReference type="Proteomes" id="UP001299220"/>
    </source>
</evidence>
<feature type="transmembrane region" description="Helical" evidence="1">
    <location>
        <begin position="56"/>
        <end position="84"/>
    </location>
</feature>
<dbReference type="Proteomes" id="UP001299220">
    <property type="component" value="Unassembled WGS sequence"/>
</dbReference>
<keyword evidence="1" id="KW-0812">Transmembrane</keyword>
<protein>
    <recommendedName>
        <fullName evidence="4">RanBP2-type domain-containing protein</fullName>
    </recommendedName>
</protein>
<organism evidence="2 3">
    <name type="scientific">Anaeromassilibacillus senegalensis</name>
    <dbReference type="NCBI Taxonomy" id="1673717"/>
    <lineage>
        <taxon>Bacteria</taxon>
        <taxon>Bacillati</taxon>
        <taxon>Bacillota</taxon>
        <taxon>Clostridia</taxon>
        <taxon>Eubacteriales</taxon>
        <taxon>Acutalibacteraceae</taxon>
        <taxon>Anaeromassilibacillus</taxon>
    </lineage>
</organism>
<sequence length="161" mass="17359">MPLAVNNQKTYDDRESKLFRTAEGLKTSAIVLAAFLFIMGLILGANARDYHDDFSFILFLTTFVPYGVAAAIIADVGMLVALLLESFADMHYYARISAAGAEISASAVQTAHTGVPTSNIGAPTSQIAGIRNDSDWKCHTCGRVNKVYVTTCKCGQKKSEN</sequence>
<feature type="transmembrane region" description="Helical" evidence="1">
    <location>
        <begin position="24"/>
        <end position="44"/>
    </location>
</feature>
<keyword evidence="1" id="KW-0472">Membrane</keyword>
<evidence type="ECO:0000256" key="1">
    <source>
        <dbReference type="SAM" id="Phobius"/>
    </source>
</evidence>
<accession>A0ABS9CQH7</accession>
<name>A0ABS9CQH7_9FIRM</name>
<keyword evidence="1" id="KW-1133">Transmembrane helix</keyword>
<evidence type="ECO:0008006" key="4">
    <source>
        <dbReference type="Google" id="ProtNLM"/>
    </source>
</evidence>
<keyword evidence="3" id="KW-1185">Reference proteome</keyword>
<dbReference type="RefSeq" id="WP_235324120.1">
    <property type="nucleotide sequence ID" value="NZ_JAFBIT010000003.1"/>
</dbReference>
<dbReference type="EMBL" id="JAFBIT010000003">
    <property type="protein sequence ID" value="MCF2653097.1"/>
    <property type="molecule type" value="Genomic_DNA"/>
</dbReference>